<evidence type="ECO:0000259" key="4">
    <source>
        <dbReference type="Pfam" id="PF00703"/>
    </source>
</evidence>
<dbReference type="EMBL" id="BMIU01000031">
    <property type="protein sequence ID" value="GGF49333.1"/>
    <property type="molecule type" value="Genomic_DNA"/>
</dbReference>
<evidence type="ECO:0000256" key="2">
    <source>
        <dbReference type="ARBA" id="ARBA00022801"/>
    </source>
</evidence>
<dbReference type="Gene3D" id="2.60.120.260">
    <property type="entry name" value="Galactose-binding domain-like"/>
    <property type="match status" value="1"/>
</dbReference>
<dbReference type="InterPro" id="IPR006102">
    <property type="entry name" value="Ig-like_GH2"/>
</dbReference>
<dbReference type="InterPro" id="IPR006103">
    <property type="entry name" value="Glyco_hydro_2_cat"/>
</dbReference>
<feature type="domain" description="Glycosyl hydrolases family 2 sugar binding" evidence="6">
    <location>
        <begin position="57"/>
        <end position="193"/>
    </location>
</feature>
<dbReference type="SUPFAM" id="SSF49785">
    <property type="entry name" value="Galactose-binding domain-like"/>
    <property type="match status" value="1"/>
</dbReference>
<comment type="caution">
    <text evidence="7">The sequence shown here is derived from an EMBL/GenBank/DDBJ whole genome shotgun (WGS) entry which is preliminary data.</text>
</comment>
<dbReference type="InterPro" id="IPR051913">
    <property type="entry name" value="GH2_Domain-Containing"/>
</dbReference>
<dbReference type="Gene3D" id="2.60.40.10">
    <property type="entry name" value="Immunoglobulins"/>
    <property type="match status" value="1"/>
</dbReference>
<dbReference type="PANTHER" id="PTHR42732:SF1">
    <property type="entry name" value="BETA-MANNOSIDASE"/>
    <property type="match status" value="1"/>
</dbReference>
<keyword evidence="3" id="KW-0326">Glycosidase</keyword>
<dbReference type="PANTHER" id="PTHR42732">
    <property type="entry name" value="BETA-GALACTOSIDASE"/>
    <property type="match status" value="1"/>
</dbReference>
<proteinExistence type="inferred from homology"/>
<evidence type="ECO:0000313" key="7">
    <source>
        <dbReference type="EMBL" id="GGF49333.1"/>
    </source>
</evidence>
<evidence type="ECO:0000256" key="3">
    <source>
        <dbReference type="ARBA" id="ARBA00023295"/>
    </source>
</evidence>
<evidence type="ECO:0000256" key="1">
    <source>
        <dbReference type="ARBA" id="ARBA00007401"/>
    </source>
</evidence>
<organism evidence="7 8">
    <name type="scientific">Echinicola rosea</name>
    <dbReference type="NCBI Taxonomy" id="1807691"/>
    <lineage>
        <taxon>Bacteria</taxon>
        <taxon>Pseudomonadati</taxon>
        <taxon>Bacteroidota</taxon>
        <taxon>Cytophagia</taxon>
        <taxon>Cytophagales</taxon>
        <taxon>Cyclobacteriaceae</taxon>
        <taxon>Echinicola</taxon>
    </lineage>
</organism>
<evidence type="ECO:0008006" key="9">
    <source>
        <dbReference type="Google" id="ProtNLM"/>
    </source>
</evidence>
<dbReference type="Pfam" id="PF00703">
    <property type="entry name" value="Glyco_hydro_2"/>
    <property type="match status" value="1"/>
</dbReference>
<evidence type="ECO:0000313" key="8">
    <source>
        <dbReference type="Proteomes" id="UP000647339"/>
    </source>
</evidence>
<dbReference type="InterPro" id="IPR036156">
    <property type="entry name" value="Beta-gal/glucu_dom_sf"/>
</dbReference>
<dbReference type="InterPro" id="IPR008979">
    <property type="entry name" value="Galactose-bd-like_sf"/>
</dbReference>
<accession>A0ABQ1VB47</accession>
<sequence>MLRERTIETFSIMNRQAIVTLKPNKKMKQLSLLFLFMAFVSCGQKELPFGQYQEAISLNGTWQFLASNNIGKDQLLTADYSSWDTLKVPGNWDTRSRYADFVGRGFYRKEFQIPDDWRGKHVRVHFGAVYQTSKVWLNGQFLGEHVGGYTPFGFNVTDVIKREGSNSLVVMADNSYNRGAWWPWGGISREVTLEAHEPIRLVSQHISAIPDFERDEVQFAIRYRLKNNSSKTVKADIRATIDQQQDTVYATKDVAPGEEVFSEIKFNRSLADYKLWCVDAPNLYSLTSQVTVDGKTVDLDTDKFGIRKFEVRGEQFFLNNKPVRLNGVNRVHDHPSYGNTEPDPLVRKDMMDIKYNLGGDFARLMHAPYSENLLDLCDSIGFLLVGEIPVWGDDDPQAFPDNPLTKQWLKEMVERDYNHPSVVAWSVGNELRDPKGEWSEKAMTTAQYKYVNSMLDYVEKLDATRLKTYVTITSYRQGEVGTEPYEKVDFISMNSYGEAMKLAQKTHEKFPGKPIFISEIGKSQIGPAPAAELSEELVTELKGLKNLPYVTGFSIWSYNDYRSKYKGTPATGFREWGVVNERRERKKAYYQLKEVFSFWEK</sequence>
<gene>
    <name evidence="7" type="ORF">GCM10011339_42430</name>
</gene>
<dbReference type="Gene3D" id="3.20.20.80">
    <property type="entry name" value="Glycosidases"/>
    <property type="match status" value="1"/>
</dbReference>
<evidence type="ECO:0000259" key="5">
    <source>
        <dbReference type="Pfam" id="PF02836"/>
    </source>
</evidence>
<dbReference type="InterPro" id="IPR006104">
    <property type="entry name" value="Glyco_hydro_2_N"/>
</dbReference>
<dbReference type="InterPro" id="IPR013783">
    <property type="entry name" value="Ig-like_fold"/>
</dbReference>
<name>A0ABQ1VB47_9BACT</name>
<dbReference type="PRINTS" id="PR00132">
    <property type="entry name" value="GLHYDRLASE2"/>
</dbReference>
<dbReference type="Pfam" id="PF02837">
    <property type="entry name" value="Glyco_hydro_2_N"/>
    <property type="match status" value="1"/>
</dbReference>
<dbReference type="SUPFAM" id="SSF49303">
    <property type="entry name" value="beta-Galactosidase/glucuronidase domain"/>
    <property type="match status" value="1"/>
</dbReference>
<feature type="domain" description="Glycoside hydrolase family 2 catalytic" evidence="5">
    <location>
        <begin position="310"/>
        <end position="525"/>
    </location>
</feature>
<dbReference type="Proteomes" id="UP000647339">
    <property type="component" value="Unassembled WGS sequence"/>
</dbReference>
<keyword evidence="2" id="KW-0378">Hydrolase</keyword>
<feature type="domain" description="Glycoside hydrolase family 2 immunoglobulin-like beta-sandwich" evidence="4">
    <location>
        <begin position="206"/>
        <end position="307"/>
    </location>
</feature>
<reference evidence="8" key="1">
    <citation type="journal article" date="2019" name="Int. J. Syst. Evol. Microbiol.">
        <title>The Global Catalogue of Microorganisms (GCM) 10K type strain sequencing project: providing services to taxonomists for standard genome sequencing and annotation.</title>
        <authorList>
            <consortium name="The Broad Institute Genomics Platform"/>
            <consortium name="The Broad Institute Genome Sequencing Center for Infectious Disease"/>
            <person name="Wu L."/>
            <person name="Ma J."/>
        </authorList>
    </citation>
    <scope>NUCLEOTIDE SEQUENCE [LARGE SCALE GENOMIC DNA]</scope>
    <source>
        <strain evidence="8">CGMCC 1.15407</strain>
    </source>
</reference>
<dbReference type="SUPFAM" id="SSF51445">
    <property type="entry name" value="(Trans)glycosidases"/>
    <property type="match status" value="1"/>
</dbReference>
<evidence type="ECO:0000259" key="6">
    <source>
        <dbReference type="Pfam" id="PF02837"/>
    </source>
</evidence>
<protein>
    <recommendedName>
        <fullName evidence="9">Beta-glucuronidase</fullName>
    </recommendedName>
</protein>
<keyword evidence="8" id="KW-1185">Reference proteome</keyword>
<dbReference type="InterPro" id="IPR017853">
    <property type="entry name" value="GH"/>
</dbReference>
<comment type="similarity">
    <text evidence="1">Belongs to the glycosyl hydrolase 2 family.</text>
</comment>
<dbReference type="Pfam" id="PF02836">
    <property type="entry name" value="Glyco_hydro_2_C"/>
    <property type="match status" value="1"/>
</dbReference>
<dbReference type="InterPro" id="IPR006101">
    <property type="entry name" value="Glyco_hydro_2"/>
</dbReference>